<dbReference type="VEuPathDB" id="GiardiaDB:SS50377_27962"/>
<dbReference type="EMBL" id="AUWU02000008">
    <property type="protein sequence ID" value="KAH0569989.1"/>
    <property type="molecule type" value="Genomic_DNA"/>
</dbReference>
<name>V6LFN2_9EUKA</name>
<accession>V6LFN2</accession>
<dbReference type="RefSeq" id="XP_067760762.1">
    <property type="nucleotide sequence ID" value="XM_067911740.1"/>
</dbReference>
<evidence type="ECO:0000313" key="2">
    <source>
        <dbReference type="EMBL" id="KAH0569989.1"/>
    </source>
</evidence>
<sequence>MRGGAAGWAWARGFRRSEPDSHYRHPWAELLEWRQYALCSPQTRTTPLPSKMLLGVLMLVAAELQGHRLQLLQSDELDAMRPPFAVSVGGEHAQALGHLASPAYLCLGDLGPETSRQCLDALDAGAAITLTAAGASHTVSATRVPQRRAQLSFTGGPAVLLDDFPAEMRVVQLLCDTDAGQALLLMQGAQRDGGRLQLRFGCEFLVQAASSNDIFGEPDAEWRRDLDAKLAGACLGLRADRVRMCNLLVLEETESGARQDFAVYGMRP</sequence>
<dbReference type="Proteomes" id="UP000018208">
    <property type="component" value="Unassembled WGS sequence"/>
</dbReference>
<dbReference type="AlphaFoldDB" id="V6LFN2"/>
<evidence type="ECO:0000313" key="1">
    <source>
        <dbReference type="EMBL" id="EST42516.1"/>
    </source>
</evidence>
<dbReference type="EMBL" id="KI546159">
    <property type="protein sequence ID" value="EST42516.1"/>
    <property type="molecule type" value="Genomic_DNA"/>
</dbReference>
<keyword evidence="3" id="KW-1185">Reference proteome</keyword>
<organism evidence="1">
    <name type="scientific">Spironucleus salmonicida</name>
    <dbReference type="NCBI Taxonomy" id="348837"/>
    <lineage>
        <taxon>Eukaryota</taxon>
        <taxon>Metamonada</taxon>
        <taxon>Diplomonadida</taxon>
        <taxon>Hexamitidae</taxon>
        <taxon>Hexamitinae</taxon>
        <taxon>Spironucleus</taxon>
    </lineage>
</organism>
<dbReference type="GeneID" id="94301985"/>
<gene>
    <name evidence="2" type="ORF">SS50377_27962</name>
    <name evidence="1" type="ORF">SS50377_ja048</name>
</gene>
<reference evidence="1 2" key="1">
    <citation type="journal article" date="2014" name="PLoS Genet.">
        <title>The Genome of Spironucleus salmonicida Highlights a Fish Pathogen Adapted to Fluctuating Environments.</title>
        <authorList>
            <person name="Xu F."/>
            <person name="Jerlstrom-Hultqvist J."/>
            <person name="Einarsson E."/>
            <person name="Astvaldsson A."/>
            <person name="Svard S.G."/>
            <person name="Andersson J.O."/>
        </authorList>
    </citation>
    <scope>NUCLEOTIDE SEQUENCE</scope>
    <source>
        <strain evidence="2">ATCC 50377</strain>
    </source>
</reference>
<protein>
    <submittedName>
        <fullName evidence="1">Uncharacterized protein</fullName>
    </submittedName>
</protein>
<evidence type="ECO:0000313" key="3">
    <source>
        <dbReference type="Proteomes" id="UP000018208"/>
    </source>
</evidence>
<reference evidence="2" key="2">
    <citation type="submission" date="2020-12" db="EMBL/GenBank/DDBJ databases">
        <title>New Spironucleus salmonicida genome in near-complete chromosomes.</title>
        <authorList>
            <person name="Xu F."/>
            <person name="Kurt Z."/>
            <person name="Jimenez-Gonzalez A."/>
            <person name="Astvaldsson A."/>
            <person name="Andersson J.O."/>
            <person name="Svard S.G."/>
        </authorList>
    </citation>
    <scope>NUCLEOTIDE SEQUENCE</scope>
    <source>
        <strain evidence="2">ATCC 50377</strain>
    </source>
</reference>
<proteinExistence type="predicted"/>
<dbReference type="KEGG" id="ssao:94301985"/>